<keyword evidence="1" id="KW-0472">Membrane</keyword>
<evidence type="ECO:0000313" key="2">
    <source>
        <dbReference type="EMBL" id="GAQ92765.1"/>
    </source>
</evidence>
<evidence type="ECO:0000313" key="3">
    <source>
        <dbReference type="Proteomes" id="UP000054558"/>
    </source>
</evidence>
<name>A0A1Y1IPF0_KLENI</name>
<evidence type="ECO:0000256" key="1">
    <source>
        <dbReference type="SAM" id="Phobius"/>
    </source>
</evidence>
<sequence length="251" mass="27318">MASTSATTAVKQEEIGEDGSLQVTPLSSQAILEVQTAPASLVKEGEFQKRTPSLSGKLKQALWHCSDRCRPHTNPAGMVFEFTPAGETVCWDASSLLLMMNARRNAKKEDVYRHPIHNCKVDRESVTLVQLVAARSSKSLREDLVAMLNAILSGAVVPLLGISVGAFTLFVDRQSMLRALSDLMGSSMTRQGLVTLHDSLATSAMGSAVLHAALHWGWNDYVRAYQFRKGEAALATKEIARMLEATAFQSK</sequence>
<keyword evidence="1" id="KW-1133">Transmembrane helix</keyword>
<dbReference type="AlphaFoldDB" id="A0A1Y1IPF0"/>
<keyword evidence="1" id="KW-0812">Transmembrane</keyword>
<feature type="transmembrane region" description="Helical" evidence="1">
    <location>
        <begin position="144"/>
        <end position="171"/>
    </location>
</feature>
<gene>
    <name evidence="2" type="ORF">KFL_011270020</name>
</gene>
<reference evidence="2 3" key="1">
    <citation type="journal article" date="2014" name="Nat. Commun.">
        <title>Klebsormidium flaccidum genome reveals primary factors for plant terrestrial adaptation.</title>
        <authorList>
            <person name="Hori K."/>
            <person name="Maruyama F."/>
            <person name="Fujisawa T."/>
            <person name="Togashi T."/>
            <person name="Yamamoto N."/>
            <person name="Seo M."/>
            <person name="Sato S."/>
            <person name="Yamada T."/>
            <person name="Mori H."/>
            <person name="Tajima N."/>
            <person name="Moriyama T."/>
            <person name="Ikeuchi M."/>
            <person name="Watanabe M."/>
            <person name="Wada H."/>
            <person name="Kobayashi K."/>
            <person name="Saito M."/>
            <person name="Masuda T."/>
            <person name="Sasaki-Sekimoto Y."/>
            <person name="Mashiguchi K."/>
            <person name="Awai K."/>
            <person name="Shimojima M."/>
            <person name="Masuda S."/>
            <person name="Iwai M."/>
            <person name="Nobusawa T."/>
            <person name="Narise T."/>
            <person name="Kondo S."/>
            <person name="Saito H."/>
            <person name="Sato R."/>
            <person name="Murakawa M."/>
            <person name="Ihara Y."/>
            <person name="Oshima-Yamada Y."/>
            <person name="Ohtaka K."/>
            <person name="Satoh M."/>
            <person name="Sonobe K."/>
            <person name="Ishii M."/>
            <person name="Ohtani R."/>
            <person name="Kanamori-Sato M."/>
            <person name="Honoki R."/>
            <person name="Miyazaki D."/>
            <person name="Mochizuki H."/>
            <person name="Umetsu J."/>
            <person name="Higashi K."/>
            <person name="Shibata D."/>
            <person name="Kamiya Y."/>
            <person name="Sato N."/>
            <person name="Nakamura Y."/>
            <person name="Tabata S."/>
            <person name="Ida S."/>
            <person name="Kurokawa K."/>
            <person name="Ohta H."/>
        </authorList>
    </citation>
    <scope>NUCLEOTIDE SEQUENCE [LARGE SCALE GENOMIC DNA]</scope>
    <source>
        <strain evidence="2 3">NIES-2285</strain>
    </source>
</reference>
<protein>
    <submittedName>
        <fullName evidence="2">Uncharacterized protein</fullName>
    </submittedName>
</protein>
<dbReference type="EMBL" id="DF238076">
    <property type="protein sequence ID" value="GAQ92765.1"/>
    <property type="molecule type" value="Genomic_DNA"/>
</dbReference>
<dbReference type="Proteomes" id="UP000054558">
    <property type="component" value="Unassembled WGS sequence"/>
</dbReference>
<accession>A0A1Y1IPF0</accession>
<proteinExistence type="predicted"/>
<organism evidence="2 3">
    <name type="scientific">Klebsormidium nitens</name>
    <name type="common">Green alga</name>
    <name type="synonym">Ulothrix nitens</name>
    <dbReference type="NCBI Taxonomy" id="105231"/>
    <lineage>
        <taxon>Eukaryota</taxon>
        <taxon>Viridiplantae</taxon>
        <taxon>Streptophyta</taxon>
        <taxon>Klebsormidiophyceae</taxon>
        <taxon>Klebsormidiales</taxon>
        <taxon>Klebsormidiaceae</taxon>
        <taxon>Klebsormidium</taxon>
    </lineage>
</organism>
<keyword evidence="3" id="KW-1185">Reference proteome</keyword>